<keyword evidence="6" id="KW-0808">Transferase</keyword>
<evidence type="ECO:0000256" key="6">
    <source>
        <dbReference type="ARBA" id="ARBA00022679"/>
    </source>
</evidence>
<dbReference type="InterPro" id="IPR000014">
    <property type="entry name" value="PAS"/>
</dbReference>
<dbReference type="Gene3D" id="3.30.450.20">
    <property type="entry name" value="PAS domain"/>
    <property type="match status" value="1"/>
</dbReference>
<accession>A0ABS3Q7I9</accession>
<dbReference type="SMART" id="SM00388">
    <property type="entry name" value="HisKA"/>
    <property type="match status" value="1"/>
</dbReference>
<dbReference type="SMART" id="SM00065">
    <property type="entry name" value="GAF"/>
    <property type="match status" value="1"/>
</dbReference>
<evidence type="ECO:0000259" key="17">
    <source>
        <dbReference type="PROSITE" id="PS50110"/>
    </source>
</evidence>
<dbReference type="Proteomes" id="UP000664835">
    <property type="component" value="Unassembled WGS sequence"/>
</dbReference>
<evidence type="ECO:0000256" key="3">
    <source>
        <dbReference type="ARBA" id="ARBA00012438"/>
    </source>
</evidence>
<feature type="domain" description="PAC" evidence="19">
    <location>
        <begin position="91"/>
        <end position="141"/>
    </location>
</feature>
<comment type="catalytic activity">
    <reaction evidence="1">
        <text>ATP + protein L-histidine = ADP + protein N-phospho-L-histidine.</text>
        <dbReference type="EC" id="2.7.13.3"/>
    </reaction>
</comment>
<dbReference type="InterPro" id="IPR001789">
    <property type="entry name" value="Sig_transdc_resp-reg_receiver"/>
</dbReference>
<organism evidence="21 22">
    <name type="scientific">Thiomicrorhabdus marina</name>
    <dbReference type="NCBI Taxonomy" id="2818442"/>
    <lineage>
        <taxon>Bacteria</taxon>
        <taxon>Pseudomonadati</taxon>
        <taxon>Pseudomonadota</taxon>
        <taxon>Gammaproteobacteria</taxon>
        <taxon>Thiotrichales</taxon>
        <taxon>Piscirickettsiaceae</taxon>
        <taxon>Thiomicrorhabdus</taxon>
    </lineage>
</organism>
<feature type="domain" description="PAS" evidence="18">
    <location>
        <begin position="21"/>
        <end position="79"/>
    </location>
</feature>
<keyword evidence="12" id="KW-0902">Two-component regulatory system</keyword>
<dbReference type="CDD" id="cd17546">
    <property type="entry name" value="REC_hyHK_CKI1_RcsC-like"/>
    <property type="match status" value="2"/>
</dbReference>
<dbReference type="InterPro" id="IPR008207">
    <property type="entry name" value="Sig_transdc_His_kin_Hpt_dom"/>
</dbReference>
<dbReference type="InterPro" id="IPR035965">
    <property type="entry name" value="PAS-like_dom_sf"/>
</dbReference>
<dbReference type="CDD" id="cd16922">
    <property type="entry name" value="HATPase_EvgS-ArcB-TorS-like"/>
    <property type="match status" value="1"/>
</dbReference>
<dbReference type="PROSITE" id="PS50110">
    <property type="entry name" value="RESPONSE_REGULATORY"/>
    <property type="match status" value="2"/>
</dbReference>
<dbReference type="Gene3D" id="3.30.450.40">
    <property type="match status" value="1"/>
</dbReference>
<dbReference type="Pfam" id="PF02518">
    <property type="entry name" value="HATPase_c"/>
    <property type="match status" value="1"/>
</dbReference>
<dbReference type="InterPro" id="IPR005467">
    <property type="entry name" value="His_kinase_dom"/>
</dbReference>
<dbReference type="Gene3D" id="1.20.120.160">
    <property type="entry name" value="HPT domain"/>
    <property type="match status" value="1"/>
</dbReference>
<dbReference type="InterPro" id="IPR036890">
    <property type="entry name" value="HATPase_C_sf"/>
</dbReference>
<dbReference type="InterPro" id="IPR003018">
    <property type="entry name" value="GAF"/>
</dbReference>
<dbReference type="Pfam" id="PF13426">
    <property type="entry name" value="PAS_9"/>
    <property type="match status" value="1"/>
</dbReference>
<dbReference type="InterPro" id="IPR011006">
    <property type="entry name" value="CheY-like_superfamily"/>
</dbReference>
<evidence type="ECO:0000256" key="11">
    <source>
        <dbReference type="ARBA" id="ARBA00022989"/>
    </source>
</evidence>
<keyword evidence="22" id="KW-1185">Reference proteome</keyword>
<evidence type="ECO:0000259" key="20">
    <source>
        <dbReference type="PROSITE" id="PS50894"/>
    </source>
</evidence>
<dbReference type="RefSeq" id="WP_208150933.1">
    <property type="nucleotide sequence ID" value="NZ_JAGETV010000035.1"/>
</dbReference>
<dbReference type="Pfam" id="PF13185">
    <property type="entry name" value="GAF_2"/>
    <property type="match status" value="1"/>
</dbReference>
<comment type="subcellular location">
    <subcellularLocation>
        <location evidence="2">Cell membrane</location>
        <topology evidence="2">Multi-pass membrane protein</topology>
    </subcellularLocation>
</comment>
<dbReference type="EMBL" id="JAGETV010000035">
    <property type="protein sequence ID" value="MBO1928318.1"/>
    <property type="molecule type" value="Genomic_DNA"/>
</dbReference>
<gene>
    <name evidence="21" type="ORF">J3998_12110</name>
</gene>
<feature type="domain" description="HPt" evidence="20">
    <location>
        <begin position="878"/>
        <end position="974"/>
    </location>
</feature>
<evidence type="ECO:0000256" key="12">
    <source>
        <dbReference type="ARBA" id="ARBA00023012"/>
    </source>
</evidence>
<evidence type="ECO:0000259" key="19">
    <source>
        <dbReference type="PROSITE" id="PS50113"/>
    </source>
</evidence>
<dbReference type="SUPFAM" id="SSF55785">
    <property type="entry name" value="PYP-like sensor domain (PAS domain)"/>
    <property type="match status" value="1"/>
</dbReference>
<dbReference type="PANTHER" id="PTHR45339">
    <property type="entry name" value="HYBRID SIGNAL TRANSDUCTION HISTIDINE KINASE J"/>
    <property type="match status" value="1"/>
</dbReference>
<feature type="domain" description="Response regulatory" evidence="17">
    <location>
        <begin position="715"/>
        <end position="835"/>
    </location>
</feature>
<sequence>MESQKLSKPAAFNQELSLSSDSIFLQGLLNSLSEGVLKLQPDGMIAMVNNVIVETFGYSAAELAGSALERLIPSSKDLLDCVLSKSEPFNQVREVIGIHKDGYEFPIQLSITELTDSNGTVYVVVIRDMTEDYREERNLTASRKVLESIAKGDDLHHIFHQIVYLMEDLAPGAICSILLVDHEEQCLRHGAAPNLSERYCALIDGIAYGEGIGSCGTAAATGRPTIVDDIENHPYWAAFTEATAEEGVKACWSVPAKDESGKVFATLALYYRTNKSPSDFELKQVSVAANILALALISHNRDYELKKAREVAEMANVSKSDFLANMSHEIRTPMNAIIGFSKICLDAETDPHKRDYLEKVNAASNSLLGIINDILDFSKIEAGKLSMEVIPFELNQVLDQLVTMTAIRAEEKGINLSMEVALDVPPHLIGDPLRLNQVLVNLVGNAVKFTDKGGVHVSVEKLDVSGQEATLCFTVSDTGIGMNSEQLNKLFQPFSQAETSTTRRYGGTGLGLSISQSLVHMMNGEFDVVSEPGVGSKFSFTVRVEVENTKNPSKLLAPESLQQLRVLVVDDNSESLRIMEHYLASFGFQVTTAESGFDALTLLNPQADIKQDLVILDWKMPDMDGIDLARFIDKHRRADRTPRVILVSSFGATEMRRNLSHDDQFIDGFLAKPFQPSSLFDCVSNVFADYESRGLLRNNSLPTGMDNGFNLNGMRVLLVEDNKINQELASVLLEKVGMTVFIVDNGQECLDFLQQSSASSNIDCILMDMQMPVMDGVTATRAIREQDELRNLPIIAMTANAIVGVREECIEAGMNDYTTKPIDADQLYRVLSKYAPQNIAPASSKVQIPCCSDEQSNFSLMDLPSFDTKSALVRMGENEQFYCKMLFAFWDEYHLASQLLREMIGSSAQLNEEAVRYLHTIKGLAATLGAEGLAQASKEFEIVVENGEDLFAINNLLEQFDSELHKAMNAIASIEHLRPKA</sequence>
<keyword evidence="13" id="KW-0472">Membrane</keyword>
<dbReference type="SUPFAM" id="SSF55781">
    <property type="entry name" value="GAF domain-like"/>
    <property type="match status" value="1"/>
</dbReference>
<reference evidence="21 22" key="1">
    <citation type="submission" date="2021-03" db="EMBL/GenBank/DDBJ databases">
        <title>Thiomicrorhabdus sp.nov.,novel sulfur-oxidizing bacteria isolated from coastal sediment.</title>
        <authorList>
            <person name="Liu X."/>
        </authorList>
    </citation>
    <scope>NUCLEOTIDE SEQUENCE [LARGE SCALE GENOMIC DNA]</scope>
    <source>
        <strain evidence="21 22">6S2-11</strain>
    </source>
</reference>
<dbReference type="InterPro" id="IPR003594">
    <property type="entry name" value="HATPase_dom"/>
</dbReference>
<dbReference type="PROSITE" id="PS50894">
    <property type="entry name" value="HPT"/>
    <property type="match status" value="1"/>
</dbReference>
<evidence type="ECO:0000256" key="5">
    <source>
        <dbReference type="ARBA" id="ARBA00022553"/>
    </source>
</evidence>
<dbReference type="CDD" id="cd00088">
    <property type="entry name" value="HPT"/>
    <property type="match status" value="1"/>
</dbReference>
<dbReference type="InterPro" id="IPR004358">
    <property type="entry name" value="Sig_transdc_His_kin-like_C"/>
</dbReference>
<evidence type="ECO:0000256" key="15">
    <source>
        <dbReference type="PROSITE-ProRule" id="PRU00169"/>
    </source>
</evidence>
<comment type="caution">
    <text evidence="21">The sequence shown here is derived from an EMBL/GenBank/DDBJ whole genome shotgun (WGS) entry which is preliminary data.</text>
</comment>
<evidence type="ECO:0000259" key="18">
    <source>
        <dbReference type="PROSITE" id="PS50112"/>
    </source>
</evidence>
<dbReference type="Gene3D" id="3.40.50.2300">
    <property type="match status" value="2"/>
</dbReference>
<dbReference type="PRINTS" id="PR00344">
    <property type="entry name" value="BCTRLSENSOR"/>
</dbReference>
<dbReference type="InterPro" id="IPR036097">
    <property type="entry name" value="HisK_dim/P_sf"/>
</dbReference>
<dbReference type="InterPro" id="IPR000700">
    <property type="entry name" value="PAS-assoc_C"/>
</dbReference>
<evidence type="ECO:0000256" key="7">
    <source>
        <dbReference type="ARBA" id="ARBA00022692"/>
    </source>
</evidence>
<name>A0ABS3Q7I9_9GAMM</name>
<dbReference type="Gene3D" id="3.30.565.10">
    <property type="entry name" value="Histidine kinase-like ATPase, C-terminal domain"/>
    <property type="match status" value="1"/>
</dbReference>
<dbReference type="SMART" id="SM00387">
    <property type="entry name" value="HATPase_c"/>
    <property type="match status" value="1"/>
</dbReference>
<dbReference type="SMART" id="SM00448">
    <property type="entry name" value="REC"/>
    <property type="match status" value="2"/>
</dbReference>
<keyword evidence="11" id="KW-1133">Transmembrane helix</keyword>
<dbReference type="PANTHER" id="PTHR45339:SF1">
    <property type="entry name" value="HYBRID SIGNAL TRANSDUCTION HISTIDINE KINASE J"/>
    <property type="match status" value="1"/>
</dbReference>
<keyword evidence="10" id="KW-0067">ATP-binding</keyword>
<dbReference type="PROSITE" id="PS50113">
    <property type="entry name" value="PAC"/>
    <property type="match status" value="1"/>
</dbReference>
<dbReference type="PROSITE" id="PS50109">
    <property type="entry name" value="HIS_KIN"/>
    <property type="match status" value="1"/>
</dbReference>
<dbReference type="InterPro" id="IPR003661">
    <property type="entry name" value="HisK_dim/P_dom"/>
</dbReference>
<dbReference type="NCBIfam" id="TIGR00229">
    <property type="entry name" value="sensory_box"/>
    <property type="match status" value="1"/>
</dbReference>
<proteinExistence type="predicted"/>
<dbReference type="SUPFAM" id="SSF52172">
    <property type="entry name" value="CheY-like"/>
    <property type="match status" value="2"/>
</dbReference>
<dbReference type="Gene3D" id="1.10.287.130">
    <property type="match status" value="1"/>
</dbReference>
<feature type="domain" description="Response regulatory" evidence="17">
    <location>
        <begin position="565"/>
        <end position="687"/>
    </location>
</feature>
<protein>
    <recommendedName>
        <fullName evidence="3">histidine kinase</fullName>
        <ecNumber evidence="3">2.7.13.3</ecNumber>
    </recommendedName>
</protein>
<keyword evidence="7" id="KW-0812">Transmembrane</keyword>
<evidence type="ECO:0000313" key="22">
    <source>
        <dbReference type="Proteomes" id="UP000664835"/>
    </source>
</evidence>
<dbReference type="SUPFAM" id="SSF47226">
    <property type="entry name" value="Histidine-containing phosphotransfer domain, HPT domain"/>
    <property type="match status" value="1"/>
</dbReference>
<dbReference type="CDD" id="cd00082">
    <property type="entry name" value="HisKA"/>
    <property type="match status" value="1"/>
</dbReference>
<evidence type="ECO:0000256" key="9">
    <source>
        <dbReference type="ARBA" id="ARBA00022777"/>
    </source>
</evidence>
<evidence type="ECO:0000256" key="1">
    <source>
        <dbReference type="ARBA" id="ARBA00000085"/>
    </source>
</evidence>
<feature type="modified residue" description="4-aspartylphosphate" evidence="15">
    <location>
        <position position="768"/>
    </location>
</feature>
<feature type="modified residue" description="4-aspartylphosphate" evidence="15">
    <location>
        <position position="617"/>
    </location>
</feature>
<dbReference type="PROSITE" id="PS50112">
    <property type="entry name" value="PAS"/>
    <property type="match status" value="1"/>
</dbReference>
<dbReference type="Pfam" id="PF00072">
    <property type="entry name" value="Response_reg"/>
    <property type="match status" value="2"/>
</dbReference>
<dbReference type="SUPFAM" id="SSF55874">
    <property type="entry name" value="ATPase domain of HSP90 chaperone/DNA topoisomerase II/histidine kinase"/>
    <property type="match status" value="1"/>
</dbReference>
<dbReference type="InterPro" id="IPR036641">
    <property type="entry name" value="HPT_dom_sf"/>
</dbReference>
<keyword evidence="9" id="KW-0418">Kinase</keyword>
<dbReference type="Pfam" id="PF01627">
    <property type="entry name" value="Hpt"/>
    <property type="match status" value="1"/>
</dbReference>
<evidence type="ECO:0000256" key="14">
    <source>
        <dbReference type="PROSITE-ProRule" id="PRU00110"/>
    </source>
</evidence>
<keyword evidence="4" id="KW-1003">Cell membrane</keyword>
<evidence type="ECO:0000313" key="21">
    <source>
        <dbReference type="EMBL" id="MBO1928318.1"/>
    </source>
</evidence>
<evidence type="ECO:0000256" key="4">
    <source>
        <dbReference type="ARBA" id="ARBA00022475"/>
    </source>
</evidence>
<evidence type="ECO:0000256" key="2">
    <source>
        <dbReference type="ARBA" id="ARBA00004651"/>
    </source>
</evidence>
<keyword evidence="5 15" id="KW-0597">Phosphoprotein</keyword>
<dbReference type="InterPro" id="IPR029016">
    <property type="entry name" value="GAF-like_dom_sf"/>
</dbReference>
<dbReference type="EC" id="2.7.13.3" evidence="3"/>
<feature type="modified residue" description="Phosphohistidine" evidence="14">
    <location>
        <position position="919"/>
    </location>
</feature>
<feature type="domain" description="Histidine kinase" evidence="16">
    <location>
        <begin position="325"/>
        <end position="546"/>
    </location>
</feature>
<evidence type="ECO:0000256" key="13">
    <source>
        <dbReference type="ARBA" id="ARBA00023136"/>
    </source>
</evidence>
<evidence type="ECO:0000256" key="10">
    <source>
        <dbReference type="ARBA" id="ARBA00022840"/>
    </source>
</evidence>
<keyword evidence="8" id="KW-0547">Nucleotide-binding</keyword>
<evidence type="ECO:0000256" key="8">
    <source>
        <dbReference type="ARBA" id="ARBA00022741"/>
    </source>
</evidence>
<dbReference type="SUPFAM" id="SSF47384">
    <property type="entry name" value="Homodimeric domain of signal transducing histidine kinase"/>
    <property type="match status" value="1"/>
</dbReference>
<evidence type="ECO:0000259" key="16">
    <source>
        <dbReference type="PROSITE" id="PS50109"/>
    </source>
</evidence>
<dbReference type="CDD" id="cd00130">
    <property type="entry name" value="PAS"/>
    <property type="match status" value="1"/>
</dbReference>
<dbReference type="Pfam" id="PF00512">
    <property type="entry name" value="HisKA"/>
    <property type="match status" value="1"/>
</dbReference>